<protein>
    <recommendedName>
        <fullName evidence="4">Copper transport protein</fullName>
    </recommendedName>
</protein>
<keyword evidence="4" id="KW-0186">Copper</keyword>
<comment type="caution">
    <text evidence="5">The sequence shown here is derived from an EMBL/GenBank/DDBJ whole genome shotgun (WGS) entry which is preliminary data.</text>
</comment>
<dbReference type="EMBL" id="JASJQH010006936">
    <property type="protein sequence ID" value="KAK9722933.1"/>
    <property type="molecule type" value="Genomic_DNA"/>
</dbReference>
<dbReference type="Proteomes" id="UP001479436">
    <property type="component" value="Unassembled WGS sequence"/>
</dbReference>
<accession>A0ABR2W819</accession>
<keyword evidence="3 4" id="KW-0472">Membrane</keyword>
<feature type="transmembrane region" description="Helical" evidence="4">
    <location>
        <begin position="81"/>
        <end position="100"/>
    </location>
</feature>
<evidence type="ECO:0000313" key="5">
    <source>
        <dbReference type="EMBL" id="KAK9722933.1"/>
    </source>
</evidence>
<keyword evidence="4" id="KW-0187">Copper transport</keyword>
<organism evidence="5 6">
    <name type="scientific">Basidiobolus ranarum</name>
    <dbReference type="NCBI Taxonomy" id="34480"/>
    <lineage>
        <taxon>Eukaryota</taxon>
        <taxon>Fungi</taxon>
        <taxon>Fungi incertae sedis</taxon>
        <taxon>Zoopagomycota</taxon>
        <taxon>Entomophthoromycotina</taxon>
        <taxon>Basidiobolomycetes</taxon>
        <taxon>Basidiobolales</taxon>
        <taxon>Basidiobolaceae</taxon>
        <taxon>Basidiobolus</taxon>
    </lineage>
</organism>
<evidence type="ECO:0000256" key="3">
    <source>
        <dbReference type="ARBA" id="ARBA00023136"/>
    </source>
</evidence>
<evidence type="ECO:0000313" key="6">
    <source>
        <dbReference type="Proteomes" id="UP001479436"/>
    </source>
</evidence>
<evidence type="ECO:0000256" key="2">
    <source>
        <dbReference type="ARBA" id="ARBA00022989"/>
    </source>
</evidence>
<feature type="transmembrane region" description="Helical" evidence="4">
    <location>
        <begin position="106"/>
        <end position="125"/>
    </location>
</feature>
<comment type="subcellular location">
    <subcellularLocation>
        <location evidence="4">Membrane</location>
        <topology evidence="4">Multi-pass membrane protein</topology>
    </subcellularLocation>
</comment>
<keyword evidence="4" id="KW-0406">Ion transport</keyword>
<keyword evidence="2 4" id="KW-1133">Transmembrane helix</keyword>
<evidence type="ECO:0000256" key="4">
    <source>
        <dbReference type="RuleBase" id="RU367022"/>
    </source>
</evidence>
<evidence type="ECO:0000256" key="1">
    <source>
        <dbReference type="ARBA" id="ARBA00022692"/>
    </source>
</evidence>
<dbReference type="PANTHER" id="PTHR12483">
    <property type="entry name" value="SOLUTE CARRIER FAMILY 31 COPPER TRANSPORTERS"/>
    <property type="match status" value="1"/>
</dbReference>
<proteinExistence type="inferred from homology"/>
<sequence length="133" mass="15207">MTISCLGIILIAIVHEYIRRVARQFDRSIATQNYKYTSAINNSSGPEKIEISSFGENENHDSQIVREPAQIAWLQQICRSLLYMLQALISYSLMLVFMTFNGYLMMSTIIGATLGFFIFAEDVFFARKAFTCH</sequence>
<keyword evidence="1 4" id="KW-0812">Transmembrane</keyword>
<dbReference type="PANTHER" id="PTHR12483:SF115">
    <property type="entry name" value="COPPER TRANSPORT PROTEIN"/>
    <property type="match status" value="1"/>
</dbReference>
<dbReference type="Pfam" id="PF04145">
    <property type="entry name" value="Ctr"/>
    <property type="match status" value="1"/>
</dbReference>
<dbReference type="InterPro" id="IPR007274">
    <property type="entry name" value="Cop_transporter"/>
</dbReference>
<reference evidence="5 6" key="1">
    <citation type="submission" date="2023-04" db="EMBL/GenBank/DDBJ databases">
        <title>Genome of Basidiobolus ranarum AG-B5.</title>
        <authorList>
            <person name="Stajich J.E."/>
            <person name="Carter-House D."/>
            <person name="Gryganskyi A."/>
        </authorList>
    </citation>
    <scope>NUCLEOTIDE SEQUENCE [LARGE SCALE GENOMIC DNA]</scope>
    <source>
        <strain evidence="5 6">AG-B5</strain>
    </source>
</reference>
<keyword evidence="6" id="KW-1185">Reference proteome</keyword>
<comment type="similarity">
    <text evidence="4">Belongs to the copper transporter (Ctr) (TC 1.A.56) family. SLC31A subfamily.</text>
</comment>
<gene>
    <name evidence="5" type="primary">CTR2_1</name>
    <name evidence="5" type="ORF">K7432_002316</name>
</gene>
<name>A0ABR2W819_9FUNG</name>
<keyword evidence="4" id="KW-0813">Transport</keyword>